<dbReference type="InterPro" id="IPR003439">
    <property type="entry name" value="ABC_transporter-like_ATP-bd"/>
</dbReference>
<dbReference type="InterPro" id="IPR003593">
    <property type="entry name" value="AAA+_ATPase"/>
</dbReference>
<dbReference type="Pfam" id="PF00005">
    <property type="entry name" value="ABC_tran"/>
    <property type="match status" value="1"/>
</dbReference>
<evidence type="ECO:0000256" key="3">
    <source>
        <dbReference type="ARBA" id="ARBA00022840"/>
    </source>
</evidence>
<dbReference type="SMART" id="SM00382">
    <property type="entry name" value="AAA"/>
    <property type="match status" value="1"/>
</dbReference>
<accession>A0A179D3X2</accession>
<keyword evidence="3 5" id="KW-0067">ATP-binding</keyword>
<gene>
    <name evidence="5" type="ORF">TDIS_1410</name>
</gene>
<dbReference type="InterPro" id="IPR027417">
    <property type="entry name" value="P-loop_NTPase"/>
</dbReference>
<evidence type="ECO:0000256" key="1">
    <source>
        <dbReference type="ARBA" id="ARBA00022448"/>
    </source>
</evidence>
<reference evidence="5 6" key="1">
    <citation type="submission" date="2016-04" db="EMBL/GenBank/DDBJ databases">
        <title>Genome analysis of Thermosulfurimonas dismutans, the first thermophilic sulfur-disproportionating bacterium of the phylum Thermodesulfobacteria.</title>
        <authorList>
            <person name="Mardanov A.V."/>
            <person name="Beletsky A.V."/>
            <person name="Kadnikov V.V."/>
            <person name="Slobodkin A.I."/>
            <person name="Ravin N.V."/>
        </authorList>
    </citation>
    <scope>NUCLEOTIDE SEQUENCE [LARGE SCALE GENOMIC DNA]</scope>
    <source>
        <strain evidence="5 6">S95</strain>
    </source>
</reference>
<evidence type="ECO:0000256" key="2">
    <source>
        <dbReference type="ARBA" id="ARBA00022741"/>
    </source>
</evidence>
<evidence type="ECO:0000313" key="6">
    <source>
        <dbReference type="Proteomes" id="UP000078390"/>
    </source>
</evidence>
<dbReference type="PROSITE" id="PS50893">
    <property type="entry name" value="ABC_TRANSPORTER_2"/>
    <property type="match status" value="1"/>
</dbReference>
<dbReference type="PATRIC" id="fig|999894.6.peg.1408"/>
<dbReference type="AlphaFoldDB" id="A0A179D3X2"/>
<organism evidence="5 6">
    <name type="scientific">Thermosulfurimonas dismutans</name>
    <dbReference type="NCBI Taxonomy" id="999894"/>
    <lineage>
        <taxon>Bacteria</taxon>
        <taxon>Pseudomonadati</taxon>
        <taxon>Thermodesulfobacteriota</taxon>
        <taxon>Thermodesulfobacteria</taxon>
        <taxon>Thermodesulfobacteriales</taxon>
        <taxon>Thermodesulfobacteriaceae</taxon>
        <taxon>Thermosulfurimonas</taxon>
    </lineage>
</organism>
<dbReference type="STRING" id="999894.TDIS_1410"/>
<dbReference type="CDD" id="cd03219">
    <property type="entry name" value="ABC_Mj1267_LivG_branched"/>
    <property type="match status" value="1"/>
</dbReference>
<dbReference type="GO" id="GO:0005524">
    <property type="term" value="F:ATP binding"/>
    <property type="evidence" value="ECO:0007669"/>
    <property type="project" value="UniProtKB-KW"/>
</dbReference>
<dbReference type="GO" id="GO:0005886">
    <property type="term" value="C:plasma membrane"/>
    <property type="evidence" value="ECO:0007669"/>
    <property type="project" value="TreeGrafter"/>
</dbReference>
<dbReference type="InterPro" id="IPR051120">
    <property type="entry name" value="ABC_AA/LPS_Transport"/>
</dbReference>
<dbReference type="GO" id="GO:0016887">
    <property type="term" value="F:ATP hydrolysis activity"/>
    <property type="evidence" value="ECO:0007669"/>
    <property type="project" value="InterPro"/>
</dbReference>
<dbReference type="PANTHER" id="PTHR45772">
    <property type="entry name" value="CONSERVED COMPONENT OF ABC TRANSPORTER FOR NATURAL AMINO ACIDS-RELATED"/>
    <property type="match status" value="1"/>
</dbReference>
<name>A0A179D3X2_9BACT</name>
<dbReference type="Gene3D" id="3.40.50.300">
    <property type="entry name" value="P-loop containing nucleotide triphosphate hydrolases"/>
    <property type="match status" value="1"/>
</dbReference>
<keyword evidence="1" id="KW-0813">Transport</keyword>
<keyword evidence="2" id="KW-0547">Nucleotide-binding</keyword>
<evidence type="ECO:0000259" key="4">
    <source>
        <dbReference type="PROSITE" id="PS50893"/>
    </source>
</evidence>
<proteinExistence type="predicted"/>
<keyword evidence="6" id="KW-1185">Reference proteome</keyword>
<dbReference type="SUPFAM" id="SSF52540">
    <property type="entry name" value="P-loop containing nucleoside triphosphate hydrolases"/>
    <property type="match status" value="1"/>
</dbReference>
<sequence>MAEKRPKILKVENLSKNFGGVQALRGVSLNLRAGEILGLIGPNGAGKTTLINIVSGVVREDAGTIFFEEHLLNELSPWQRAALGLARTFQHIQIFAGLTVLENVMCGAHRLRKTGFWETFLRLPRAVAEEDECRRQALSILSELGLADKANLPAENLPYGEQKKVVIARALASRPRAILLDEPAGGLNEKETEELGEIILRLREKGLAILLVEHDLNLVMRICERVVVLNQGEVIAEGPPCEIQNDPRVLEAYLGK</sequence>
<dbReference type="InterPro" id="IPR032823">
    <property type="entry name" value="BCA_ABC_TP_C"/>
</dbReference>
<comment type="caution">
    <text evidence="5">The sequence shown here is derived from an EMBL/GenBank/DDBJ whole genome shotgun (WGS) entry which is preliminary data.</text>
</comment>
<dbReference type="Proteomes" id="UP000078390">
    <property type="component" value="Unassembled WGS sequence"/>
</dbReference>
<dbReference type="EMBL" id="LWLG01000010">
    <property type="protein sequence ID" value="OAQ20501.1"/>
    <property type="molecule type" value="Genomic_DNA"/>
</dbReference>
<protein>
    <submittedName>
        <fullName evidence="5">Branched-chain amino acid transport ATP-binding protein LivG</fullName>
    </submittedName>
</protein>
<evidence type="ECO:0000313" key="5">
    <source>
        <dbReference type="EMBL" id="OAQ20501.1"/>
    </source>
</evidence>
<dbReference type="OrthoDB" id="9805514at2"/>
<dbReference type="PANTHER" id="PTHR45772:SF9">
    <property type="entry name" value="CONSERVED COMPONENT OF ABC TRANSPORTER FOR NATURAL AMINO ACIDS"/>
    <property type="match status" value="1"/>
</dbReference>
<feature type="domain" description="ABC transporter" evidence="4">
    <location>
        <begin position="9"/>
        <end position="256"/>
    </location>
</feature>
<dbReference type="Pfam" id="PF12399">
    <property type="entry name" value="BCA_ABC_TP_C"/>
    <property type="match status" value="1"/>
</dbReference>
<dbReference type="RefSeq" id="WP_068670735.1">
    <property type="nucleotide sequence ID" value="NZ_LWLG01000010.1"/>
</dbReference>
<dbReference type="FunFam" id="3.40.50.300:FF:000421">
    <property type="entry name" value="Branched-chain amino acid ABC transporter ATP-binding protein"/>
    <property type="match status" value="1"/>
</dbReference>